<dbReference type="Pfam" id="PF00743">
    <property type="entry name" value="FMO-like"/>
    <property type="match status" value="2"/>
</dbReference>
<dbReference type="Proteomes" id="UP000050424">
    <property type="component" value="Unassembled WGS sequence"/>
</dbReference>
<evidence type="ECO:0000256" key="5">
    <source>
        <dbReference type="ARBA" id="ARBA00023002"/>
    </source>
</evidence>
<reference evidence="6 7" key="1">
    <citation type="submission" date="2015-09" db="EMBL/GenBank/DDBJ databases">
        <title>Draft genome of a European isolate of the apple canker pathogen Neonectria ditissima.</title>
        <authorList>
            <person name="Gomez-Cortecero A."/>
            <person name="Harrison R.J."/>
            <person name="Armitage A.D."/>
        </authorList>
    </citation>
    <scope>NUCLEOTIDE SEQUENCE [LARGE SCALE GENOMIC DNA]</scope>
    <source>
        <strain evidence="6 7">R09/05</strain>
    </source>
</reference>
<dbReference type="GO" id="GO:0050661">
    <property type="term" value="F:NADP binding"/>
    <property type="evidence" value="ECO:0007669"/>
    <property type="project" value="InterPro"/>
</dbReference>
<evidence type="ECO:0000256" key="2">
    <source>
        <dbReference type="ARBA" id="ARBA00022630"/>
    </source>
</evidence>
<keyword evidence="5" id="KW-0560">Oxidoreductase</keyword>
<dbReference type="EMBL" id="LKCW01000179">
    <property type="protein sequence ID" value="KPM37049.1"/>
    <property type="molecule type" value="Genomic_DNA"/>
</dbReference>
<evidence type="ECO:0000256" key="3">
    <source>
        <dbReference type="ARBA" id="ARBA00022827"/>
    </source>
</evidence>
<dbReference type="PRINTS" id="PR00370">
    <property type="entry name" value="FMOXYGENASE"/>
</dbReference>
<evidence type="ECO:0000256" key="4">
    <source>
        <dbReference type="ARBA" id="ARBA00022857"/>
    </source>
</evidence>
<proteinExistence type="inferred from homology"/>
<dbReference type="GO" id="GO:0004499">
    <property type="term" value="F:N,N-dimethylaniline monooxygenase activity"/>
    <property type="evidence" value="ECO:0007669"/>
    <property type="project" value="InterPro"/>
</dbReference>
<evidence type="ECO:0000256" key="1">
    <source>
        <dbReference type="ARBA" id="ARBA00009183"/>
    </source>
</evidence>
<dbReference type="InterPro" id="IPR000960">
    <property type="entry name" value="Flavin_mOase"/>
</dbReference>
<keyword evidence="7" id="KW-1185">Reference proteome</keyword>
<evidence type="ECO:0008006" key="8">
    <source>
        <dbReference type="Google" id="ProtNLM"/>
    </source>
</evidence>
<comment type="similarity">
    <text evidence="1">Belongs to the FMO family.</text>
</comment>
<dbReference type="InterPro" id="IPR036188">
    <property type="entry name" value="FAD/NAD-bd_sf"/>
</dbReference>
<dbReference type="Gene3D" id="3.50.50.60">
    <property type="entry name" value="FAD/NAD(P)-binding domain"/>
    <property type="match status" value="2"/>
</dbReference>
<evidence type="ECO:0000313" key="7">
    <source>
        <dbReference type="Proteomes" id="UP000050424"/>
    </source>
</evidence>
<keyword evidence="3" id="KW-0274">FAD</keyword>
<dbReference type="SUPFAM" id="SSF51905">
    <property type="entry name" value="FAD/NAD(P)-binding domain"/>
    <property type="match status" value="2"/>
</dbReference>
<dbReference type="OrthoDB" id="66881at2759"/>
<dbReference type="AlphaFoldDB" id="A0A0P7B8Y5"/>
<dbReference type="GO" id="GO:0050660">
    <property type="term" value="F:flavin adenine dinucleotide binding"/>
    <property type="evidence" value="ECO:0007669"/>
    <property type="project" value="InterPro"/>
</dbReference>
<organism evidence="6 7">
    <name type="scientific">Neonectria ditissima</name>
    <dbReference type="NCBI Taxonomy" id="78410"/>
    <lineage>
        <taxon>Eukaryota</taxon>
        <taxon>Fungi</taxon>
        <taxon>Dikarya</taxon>
        <taxon>Ascomycota</taxon>
        <taxon>Pezizomycotina</taxon>
        <taxon>Sordariomycetes</taxon>
        <taxon>Hypocreomycetidae</taxon>
        <taxon>Hypocreales</taxon>
        <taxon>Nectriaceae</taxon>
        <taxon>Neonectria</taxon>
    </lineage>
</organism>
<sequence>MSDEKRRVAVIGTGPAGAIATDALVKEQSFDTIRVFERQNIAGGTWVFTHGEPHSIPSLRDIVEDHAEPPLELPSVIPSKTPKADEIGLQTSRYSNTAAHEHLHSNLPPDIMGFTQEPISKTLSERTLARYGPDAPFRHREVIREWVEDIFKRDGNDRFVEFNTSVELVEKTGDEWVLTLRKTVLGESEESWWQETFDAVVVATGHYYVPFIPAIPGLVDYDQKFPGRIKHTKHYRTTEEFKDKRVLVVGGSVSGFDALHDIRVASKLPIISSLRTASPTFGWSPFTHPDIDNRPPISSFDPETGRITFADETFVSDVDVVMFATGYDFSFPFLPSVKPVNQRIPGLYQHVFKTSDPTLAFVGMVTGGFGIRIFEWQAVAAARVLAGHATLPPRKEMEDWEQDRISKCGNGPLFWTLSPNFEEHFEALRAIAGEPAAGTRGRVLPKYDPKWAEILWQFVDYRIRWWKEEAAKAEEERATDLLAAISNGASSSQRT</sequence>
<name>A0A0P7B8Y5_9HYPO</name>
<accession>A0A0P7B8Y5</accession>
<keyword evidence="4" id="KW-0521">NADP</keyword>
<dbReference type="InterPro" id="IPR020946">
    <property type="entry name" value="Flavin_mOase-like"/>
</dbReference>
<protein>
    <recommendedName>
        <fullName evidence="8">Thiol-specific monooxygenase</fullName>
    </recommendedName>
</protein>
<gene>
    <name evidence="6" type="ORF">AK830_g9520</name>
</gene>
<keyword evidence="2" id="KW-0285">Flavoprotein</keyword>
<dbReference type="PANTHER" id="PTHR23023">
    <property type="entry name" value="DIMETHYLANILINE MONOOXYGENASE"/>
    <property type="match status" value="1"/>
</dbReference>
<dbReference type="InterPro" id="IPR050346">
    <property type="entry name" value="FMO-like"/>
</dbReference>
<evidence type="ECO:0000313" key="6">
    <source>
        <dbReference type="EMBL" id="KPM37049.1"/>
    </source>
</evidence>
<comment type="caution">
    <text evidence="6">The sequence shown here is derived from an EMBL/GenBank/DDBJ whole genome shotgun (WGS) entry which is preliminary data.</text>
</comment>